<keyword evidence="4" id="KW-1185">Reference proteome</keyword>
<name>A0ABQ3NPC4_STRVG</name>
<dbReference type="Pfam" id="PF01337">
    <property type="entry name" value="Barstar"/>
    <property type="match status" value="1"/>
</dbReference>
<comment type="similarity">
    <text evidence="1">Belongs to the barstar family.</text>
</comment>
<proteinExistence type="inferred from homology"/>
<dbReference type="GeneID" id="86951976"/>
<dbReference type="Proteomes" id="UP000660554">
    <property type="component" value="Unassembled WGS sequence"/>
</dbReference>
<dbReference type="InterPro" id="IPR000468">
    <property type="entry name" value="Barstar"/>
</dbReference>
<feature type="domain" description="Barstar (barnase inhibitor)" evidence="2">
    <location>
        <begin position="275"/>
        <end position="341"/>
    </location>
</feature>
<protein>
    <recommendedName>
        <fullName evidence="2">Barstar (barnase inhibitor) domain-containing protein</fullName>
    </recommendedName>
</protein>
<gene>
    <name evidence="3" type="ORF">Scinn_40980</name>
</gene>
<organism evidence="3 4">
    <name type="scientific">Streptomyces virginiae</name>
    <name type="common">Streptomyces cinnamonensis</name>
    <dbReference type="NCBI Taxonomy" id="1961"/>
    <lineage>
        <taxon>Bacteria</taxon>
        <taxon>Bacillati</taxon>
        <taxon>Actinomycetota</taxon>
        <taxon>Actinomycetes</taxon>
        <taxon>Kitasatosporales</taxon>
        <taxon>Streptomycetaceae</taxon>
        <taxon>Streptomyces</taxon>
    </lineage>
</organism>
<evidence type="ECO:0000313" key="3">
    <source>
        <dbReference type="EMBL" id="GHI14635.1"/>
    </source>
</evidence>
<dbReference type="SUPFAM" id="SSF52038">
    <property type="entry name" value="Barstar-related"/>
    <property type="match status" value="1"/>
</dbReference>
<accession>A0ABQ3NPC4</accession>
<dbReference type="InterPro" id="IPR035905">
    <property type="entry name" value="Barstar-like_sf"/>
</dbReference>
<dbReference type="RefSeq" id="WP_053683461.1">
    <property type="nucleotide sequence ID" value="NZ_BMRU01000023.1"/>
</dbReference>
<dbReference type="Gene3D" id="3.30.370.10">
    <property type="entry name" value="Barstar-like"/>
    <property type="match status" value="1"/>
</dbReference>
<dbReference type="EMBL" id="BNDV01000008">
    <property type="protein sequence ID" value="GHI14635.1"/>
    <property type="molecule type" value="Genomic_DNA"/>
</dbReference>
<sequence>MMADVQEKEARRGRTRYRLTDTERGHAWGDCAEVEGLFGETWRETYELFGWVPEGAAVLGWVGRDVWWVPQDGALDPWLLEDAESLGPHPGTDGLVLTGLDGHLGPPEDHRGTVLLHDGRRLLGSCRGFTRILPPGRSDPPIVLRGLSPGAELRRALATATRRTLDLGEAALEVRDDRGEPFAELLMWVTVSSWCPSALGSGSGSGLIDLELEGKLSVPVPEHARPLWERWLAGRPQTPGTWAALDTRQRWAWLDHVLSRPRPGTGVDRPAGQAYELDGRPVTDVPGLYLALGEAVNGPGGYFGANLDALHDCLGGGFGHSGPGTLLWHDSAVAREHLSHALTPDGRPYDLFGAALEVLAESRMRVTLA</sequence>
<comment type="caution">
    <text evidence="3">The sequence shown here is derived from an EMBL/GenBank/DDBJ whole genome shotgun (WGS) entry which is preliminary data.</text>
</comment>
<evidence type="ECO:0000259" key="2">
    <source>
        <dbReference type="Pfam" id="PF01337"/>
    </source>
</evidence>
<evidence type="ECO:0000313" key="4">
    <source>
        <dbReference type="Proteomes" id="UP000660554"/>
    </source>
</evidence>
<evidence type="ECO:0000256" key="1">
    <source>
        <dbReference type="ARBA" id="ARBA00006845"/>
    </source>
</evidence>
<reference evidence="4" key="1">
    <citation type="submission" date="2020-09" db="EMBL/GenBank/DDBJ databases">
        <title>Whole genome shotgun sequence of Streptomyces cinnamonensis NBRC 15873.</title>
        <authorList>
            <person name="Komaki H."/>
            <person name="Tamura T."/>
        </authorList>
    </citation>
    <scope>NUCLEOTIDE SEQUENCE [LARGE SCALE GENOMIC DNA]</scope>
    <source>
        <strain evidence="4">NBRC 15873</strain>
    </source>
</reference>